<feature type="domain" description="Response regulatory" evidence="2">
    <location>
        <begin position="5"/>
        <end position="116"/>
    </location>
</feature>
<proteinExistence type="predicted"/>
<evidence type="ECO:0000313" key="4">
    <source>
        <dbReference type="EMBL" id="MEB3344710.1"/>
    </source>
</evidence>
<dbReference type="InterPro" id="IPR046947">
    <property type="entry name" value="LytR-like"/>
</dbReference>
<dbReference type="Gene3D" id="3.40.50.2300">
    <property type="match status" value="1"/>
</dbReference>
<evidence type="ECO:0000259" key="2">
    <source>
        <dbReference type="PROSITE" id="PS50110"/>
    </source>
</evidence>
<name>A0ABU5ZRK9_9FLAO</name>
<keyword evidence="1" id="KW-0597">Phosphoprotein</keyword>
<dbReference type="SMART" id="SM00448">
    <property type="entry name" value="REC"/>
    <property type="match status" value="1"/>
</dbReference>
<dbReference type="SMART" id="SM00850">
    <property type="entry name" value="LytTR"/>
    <property type="match status" value="1"/>
</dbReference>
<dbReference type="InterPro" id="IPR011006">
    <property type="entry name" value="CheY-like_superfamily"/>
</dbReference>
<dbReference type="PANTHER" id="PTHR37299">
    <property type="entry name" value="TRANSCRIPTIONAL REGULATOR-RELATED"/>
    <property type="match status" value="1"/>
</dbReference>
<feature type="domain" description="HTH LytTR-type" evidence="3">
    <location>
        <begin position="137"/>
        <end position="241"/>
    </location>
</feature>
<dbReference type="Gene3D" id="2.40.50.1020">
    <property type="entry name" value="LytTr DNA-binding domain"/>
    <property type="match status" value="1"/>
</dbReference>
<dbReference type="Proteomes" id="UP001327027">
    <property type="component" value="Unassembled WGS sequence"/>
</dbReference>
<keyword evidence="4" id="KW-0238">DNA-binding</keyword>
<dbReference type="SUPFAM" id="SSF52172">
    <property type="entry name" value="CheY-like"/>
    <property type="match status" value="1"/>
</dbReference>
<dbReference type="RefSeq" id="WP_324178749.1">
    <property type="nucleotide sequence ID" value="NZ_BAABAW010000003.1"/>
</dbReference>
<dbReference type="GO" id="GO:0003677">
    <property type="term" value="F:DNA binding"/>
    <property type="evidence" value="ECO:0007669"/>
    <property type="project" value="UniProtKB-KW"/>
</dbReference>
<dbReference type="PROSITE" id="PS50930">
    <property type="entry name" value="HTH_LYTTR"/>
    <property type="match status" value="1"/>
</dbReference>
<evidence type="ECO:0000313" key="5">
    <source>
        <dbReference type="Proteomes" id="UP001327027"/>
    </source>
</evidence>
<comment type="caution">
    <text evidence="4">The sequence shown here is derived from an EMBL/GenBank/DDBJ whole genome shotgun (WGS) entry which is preliminary data.</text>
</comment>
<reference evidence="4 5" key="1">
    <citation type="journal article" date="2013" name="Int. J. Syst. Evol. Microbiol.">
        <title>Aquimarina gracilis sp. nov., isolated from the gut microflora of a mussel, Mytilus coruscus, and emended description of Aquimarina spongiae.</title>
        <authorList>
            <person name="Park S.C."/>
            <person name="Choe H.N."/>
            <person name="Baik K.S."/>
            <person name="Seong C.N."/>
        </authorList>
    </citation>
    <scope>NUCLEOTIDE SEQUENCE [LARGE SCALE GENOMIC DNA]</scope>
    <source>
        <strain evidence="4 5">PSC32</strain>
    </source>
</reference>
<protein>
    <submittedName>
        <fullName evidence="4">LytTR family DNA-binding domain-containing protein</fullName>
    </submittedName>
</protein>
<organism evidence="4 5">
    <name type="scientific">Aquimarina gracilis</name>
    <dbReference type="NCBI Taxonomy" id="874422"/>
    <lineage>
        <taxon>Bacteria</taxon>
        <taxon>Pseudomonadati</taxon>
        <taxon>Bacteroidota</taxon>
        <taxon>Flavobacteriia</taxon>
        <taxon>Flavobacteriales</taxon>
        <taxon>Flavobacteriaceae</taxon>
        <taxon>Aquimarina</taxon>
    </lineage>
</organism>
<dbReference type="CDD" id="cd17532">
    <property type="entry name" value="REC_LytTR_AlgR-like"/>
    <property type="match status" value="1"/>
</dbReference>
<feature type="modified residue" description="4-aspartylphosphate" evidence="1">
    <location>
        <position position="56"/>
    </location>
</feature>
<keyword evidence="5" id="KW-1185">Reference proteome</keyword>
<evidence type="ECO:0000256" key="1">
    <source>
        <dbReference type="PROSITE-ProRule" id="PRU00169"/>
    </source>
</evidence>
<accession>A0ABU5ZRK9</accession>
<sequence>MNHNTAVIVEDSRLARKELQELLKEYPSIKVIGEAKNVDEAFKLIVEVNPDILFLDINMPEKNGFDLLEMLDQVPLVVFTTAYDEYAIKSFEYNAFDYLLKPINQSRFSKTIDKLKEELSKKKKAASSEKLSEMSQIFIKEGEKCWLVTISDIKFFEVVGNYTRVYFENEKPLIYKSLNQVEGKLPTTVFFRANRQQIINLNYIKKVTPWFNGKLKIDLGLDVEIEISRRQSIKFRDELGL</sequence>
<dbReference type="InterPro" id="IPR007492">
    <property type="entry name" value="LytTR_DNA-bd_dom"/>
</dbReference>
<evidence type="ECO:0000259" key="3">
    <source>
        <dbReference type="PROSITE" id="PS50930"/>
    </source>
</evidence>
<dbReference type="EMBL" id="JAYKLX010000002">
    <property type="protein sequence ID" value="MEB3344710.1"/>
    <property type="molecule type" value="Genomic_DNA"/>
</dbReference>
<gene>
    <name evidence="4" type="ORF">U6A24_04520</name>
</gene>
<dbReference type="Pfam" id="PF04397">
    <property type="entry name" value="LytTR"/>
    <property type="match status" value="1"/>
</dbReference>
<dbReference type="InterPro" id="IPR001789">
    <property type="entry name" value="Sig_transdc_resp-reg_receiver"/>
</dbReference>
<dbReference type="PANTHER" id="PTHR37299:SF1">
    <property type="entry name" value="STAGE 0 SPORULATION PROTEIN A HOMOLOG"/>
    <property type="match status" value="1"/>
</dbReference>
<dbReference type="PROSITE" id="PS50110">
    <property type="entry name" value="RESPONSE_REGULATORY"/>
    <property type="match status" value="1"/>
</dbReference>
<dbReference type="Pfam" id="PF00072">
    <property type="entry name" value="Response_reg"/>
    <property type="match status" value="1"/>
</dbReference>